<dbReference type="AlphaFoldDB" id="E6QU52"/>
<gene>
    <name evidence="1" type="ORF">CARN7_1570</name>
</gene>
<name>E6QU52_9ZZZZ</name>
<dbReference type="EMBL" id="CABR01000105">
    <property type="protein sequence ID" value="CBI10774.1"/>
    <property type="molecule type" value="Genomic_DNA"/>
</dbReference>
<dbReference type="AntiFam" id="ANF00006">
    <property type="entry name" value="Translation of CRISPR region"/>
</dbReference>
<evidence type="ECO:0000313" key="1">
    <source>
        <dbReference type="EMBL" id="CBI10774.1"/>
    </source>
</evidence>
<accession>E6QU52</accession>
<comment type="caution">
    <text evidence="1">The sequence shown here is derived from an EMBL/GenBank/DDBJ whole genome shotgun (WGS) entry which is preliminary data.</text>
</comment>
<dbReference type="AntiFam" id="ANF00057">
    <property type="entry name" value="Translation of E. coli type CRISPR repeat"/>
</dbReference>
<sequence length="56" mass="6093">MSTFGSSPQARGTHGTLKYFYSVSRFIPAGAGNTRLLFASGSFAAVHPRRRGEHNH</sequence>
<proteinExistence type="predicted"/>
<protein>
    <submittedName>
        <fullName evidence="1">Uncharacterized protein</fullName>
    </submittedName>
</protein>
<organism evidence="1">
    <name type="scientific">mine drainage metagenome</name>
    <dbReference type="NCBI Taxonomy" id="410659"/>
    <lineage>
        <taxon>unclassified sequences</taxon>
        <taxon>metagenomes</taxon>
        <taxon>ecological metagenomes</taxon>
    </lineage>
</organism>
<reference evidence="1" key="1">
    <citation type="submission" date="2009-10" db="EMBL/GenBank/DDBJ databases">
        <title>Diversity of trophic interactions inside an arsenic-rich microbial ecosystem.</title>
        <authorList>
            <person name="Bertin P.N."/>
            <person name="Heinrich-Salmeron A."/>
            <person name="Pelletier E."/>
            <person name="Goulhen-Chollet F."/>
            <person name="Arsene-Ploetze F."/>
            <person name="Gallien S."/>
            <person name="Calteau A."/>
            <person name="Vallenet D."/>
            <person name="Casiot C."/>
            <person name="Chane-Woon-Ming B."/>
            <person name="Giloteaux L."/>
            <person name="Barakat M."/>
            <person name="Bonnefoy V."/>
            <person name="Bruneel O."/>
            <person name="Chandler M."/>
            <person name="Cleiss J."/>
            <person name="Duran R."/>
            <person name="Elbaz-Poulichet F."/>
            <person name="Fonknechten N."/>
            <person name="Lauga B."/>
            <person name="Mornico D."/>
            <person name="Ortet P."/>
            <person name="Schaeffer C."/>
            <person name="Siguier P."/>
            <person name="Alexander Thil Smith A."/>
            <person name="Van Dorsselaer A."/>
            <person name="Weissenbach J."/>
            <person name="Medigue C."/>
            <person name="Le Paslier D."/>
        </authorList>
    </citation>
    <scope>NUCLEOTIDE SEQUENCE</scope>
</reference>